<name>A0ABV8KF80_9ACTN</name>
<dbReference type="EMBL" id="JBHSBN010000001">
    <property type="protein sequence ID" value="MFC4104736.1"/>
    <property type="molecule type" value="Genomic_DNA"/>
</dbReference>
<feature type="region of interest" description="Disordered" evidence="1">
    <location>
        <begin position="1"/>
        <end position="46"/>
    </location>
</feature>
<protein>
    <submittedName>
        <fullName evidence="2">Uncharacterized protein</fullName>
    </submittedName>
</protein>
<comment type="caution">
    <text evidence="2">The sequence shown here is derived from an EMBL/GenBank/DDBJ whole genome shotgun (WGS) entry which is preliminary data.</text>
</comment>
<organism evidence="2 3">
    <name type="scientific">Micromonospora zhanjiangensis</name>
    <dbReference type="NCBI Taxonomy" id="1522057"/>
    <lineage>
        <taxon>Bacteria</taxon>
        <taxon>Bacillati</taxon>
        <taxon>Actinomycetota</taxon>
        <taxon>Actinomycetes</taxon>
        <taxon>Micromonosporales</taxon>
        <taxon>Micromonosporaceae</taxon>
        <taxon>Micromonospora</taxon>
    </lineage>
</organism>
<keyword evidence="3" id="KW-1185">Reference proteome</keyword>
<evidence type="ECO:0000313" key="2">
    <source>
        <dbReference type="EMBL" id="MFC4104736.1"/>
    </source>
</evidence>
<evidence type="ECO:0000256" key="1">
    <source>
        <dbReference type="SAM" id="MobiDB-lite"/>
    </source>
</evidence>
<reference evidence="3" key="1">
    <citation type="journal article" date="2019" name="Int. J. Syst. Evol. Microbiol.">
        <title>The Global Catalogue of Microorganisms (GCM) 10K type strain sequencing project: providing services to taxonomists for standard genome sequencing and annotation.</title>
        <authorList>
            <consortium name="The Broad Institute Genomics Platform"/>
            <consortium name="The Broad Institute Genome Sequencing Center for Infectious Disease"/>
            <person name="Wu L."/>
            <person name="Ma J."/>
        </authorList>
    </citation>
    <scope>NUCLEOTIDE SEQUENCE [LARGE SCALE GENOMIC DNA]</scope>
    <source>
        <strain evidence="3">2902at01</strain>
    </source>
</reference>
<proteinExistence type="predicted"/>
<sequence length="46" mass="4745">MDISWNAFAAAGNSDSPANVVPFPTMAYDSAGGGRRGSDNGGERRN</sequence>
<dbReference type="RefSeq" id="WP_377541661.1">
    <property type="nucleotide sequence ID" value="NZ_JBHSBN010000001.1"/>
</dbReference>
<accession>A0ABV8KF80</accession>
<feature type="compositionally biased region" description="Basic and acidic residues" evidence="1">
    <location>
        <begin position="36"/>
        <end position="46"/>
    </location>
</feature>
<dbReference type="Proteomes" id="UP001595868">
    <property type="component" value="Unassembled WGS sequence"/>
</dbReference>
<gene>
    <name evidence="2" type="ORF">ACFOX0_02120</name>
</gene>
<evidence type="ECO:0000313" key="3">
    <source>
        <dbReference type="Proteomes" id="UP001595868"/>
    </source>
</evidence>